<evidence type="ECO:0000313" key="8">
    <source>
        <dbReference type="EMBL" id="RNB72812.1"/>
    </source>
</evidence>
<dbReference type="InterPro" id="IPR044666">
    <property type="entry name" value="Cyclophilin_A-like"/>
</dbReference>
<dbReference type="PANTHER" id="PTHR45625">
    <property type="entry name" value="PEPTIDYL-PROLYL CIS-TRANS ISOMERASE-RELATED"/>
    <property type="match status" value="1"/>
</dbReference>
<dbReference type="Pfam" id="PF00160">
    <property type="entry name" value="Pro_isomerase"/>
    <property type="match status" value="1"/>
</dbReference>
<comment type="caution">
    <text evidence="8">The sequence shown here is derived from an EMBL/GenBank/DDBJ whole genome shotgun (WGS) entry which is preliminary data.</text>
</comment>
<dbReference type="InterPro" id="IPR002130">
    <property type="entry name" value="Cyclophilin-type_PPIase_dom"/>
</dbReference>
<keyword evidence="5 8" id="KW-0413">Isomerase</keyword>
<evidence type="ECO:0000256" key="1">
    <source>
        <dbReference type="ARBA" id="ARBA00000971"/>
    </source>
</evidence>
<dbReference type="Proteomes" id="UP000281915">
    <property type="component" value="Unassembled WGS sequence"/>
</dbReference>
<dbReference type="PRINTS" id="PR00153">
    <property type="entry name" value="CSAPPISMRASE"/>
</dbReference>
<dbReference type="Gene3D" id="2.40.100.10">
    <property type="entry name" value="Cyclophilin-like"/>
    <property type="match status" value="1"/>
</dbReference>
<dbReference type="AlphaFoldDB" id="A0A3M8CAR1"/>
<dbReference type="InterPro" id="IPR029000">
    <property type="entry name" value="Cyclophilin-like_dom_sf"/>
</dbReference>
<evidence type="ECO:0000313" key="9">
    <source>
        <dbReference type="Proteomes" id="UP000281915"/>
    </source>
</evidence>
<gene>
    <name evidence="8" type="ORF">EDM58_21345</name>
</gene>
<comment type="catalytic activity">
    <reaction evidence="1">
        <text>[protein]-peptidylproline (omega=180) = [protein]-peptidylproline (omega=0)</text>
        <dbReference type="Rhea" id="RHEA:16237"/>
        <dbReference type="Rhea" id="RHEA-COMP:10747"/>
        <dbReference type="Rhea" id="RHEA-COMP:10748"/>
        <dbReference type="ChEBI" id="CHEBI:83833"/>
        <dbReference type="ChEBI" id="CHEBI:83834"/>
        <dbReference type="EC" id="5.2.1.8"/>
    </reaction>
</comment>
<reference evidence="8 9" key="1">
    <citation type="submission" date="2018-10" db="EMBL/GenBank/DDBJ databases">
        <title>Phylogenomics of Brevibacillus.</title>
        <authorList>
            <person name="Dunlap C."/>
        </authorList>
    </citation>
    <scope>NUCLEOTIDE SEQUENCE [LARGE SCALE GENOMIC DNA]</scope>
    <source>
        <strain evidence="8 9">JCM 15085</strain>
    </source>
</reference>
<accession>A0A3M8CAR1</accession>
<sequence>MKKVINIAAALSLAVPLMSASMVSAAPAPAVHDYNKEIQVNQFRPHGGDQAEVQGFFAEFVKNIANSKELEKLLAADSQTRAAVQEYLAGLSQFKEVKVVEAKVEKLYTVADYDAFTNYRAIAKFKYLGYTKDNKIIEKTDYIGMAKLGKEATDWKLWGLVWQDTGIDVSDVKLFQLEKPAKGEEICVITTDAGVIKLRLFPDKAPKAVQNFKELSQKGFYNERLFHRVINDFMIQIGGKEETPEENETIFGGAFEDEFNRDLFHFRGAISMGNEGPNSNTNHFFIVQSPKVDQQYLDLAALPLNAEAKYQEIGGRAYLDNRHTVFGQVFEGMEAVDKIAAQETDENGLPLKDAMRILKIEFVKYE</sequence>
<dbReference type="GO" id="GO:0003755">
    <property type="term" value="F:peptidyl-prolyl cis-trans isomerase activity"/>
    <property type="evidence" value="ECO:0007669"/>
    <property type="project" value="UniProtKB-KW"/>
</dbReference>
<evidence type="ECO:0000256" key="4">
    <source>
        <dbReference type="ARBA" id="ARBA00023110"/>
    </source>
</evidence>
<evidence type="ECO:0000256" key="6">
    <source>
        <dbReference type="SAM" id="SignalP"/>
    </source>
</evidence>
<name>A0A3M8CAR1_9BACL</name>
<feature type="signal peptide" evidence="6">
    <location>
        <begin position="1"/>
        <end position="25"/>
    </location>
</feature>
<evidence type="ECO:0000256" key="3">
    <source>
        <dbReference type="ARBA" id="ARBA00013194"/>
    </source>
</evidence>
<feature type="chain" id="PRO_5018271191" description="peptidylprolyl isomerase" evidence="6">
    <location>
        <begin position="26"/>
        <end position="366"/>
    </location>
</feature>
<evidence type="ECO:0000256" key="2">
    <source>
        <dbReference type="ARBA" id="ARBA00002388"/>
    </source>
</evidence>
<evidence type="ECO:0000259" key="7">
    <source>
        <dbReference type="PROSITE" id="PS50072"/>
    </source>
</evidence>
<dbReference type="PROSITE" id="PS50072">
    <property type="entry name" value="CSA_PPIASE_2"/>
    <property type="match status" value="1"/>
</dbReference>
<protein>
    <recommendedName>
        <fullName evidence="3">peptidylprolyl isomerase</fullName>
        <ecNumber evidence="3">5.2.1.8</ecNumber>
    </recommendedName>
</protein>
<dbReference type="EMBL" id="RHHT01000058">
    <property type="protein sequence ID" value="RNB72812.1"/>
    <property type="molecule type" value="Genomic_DNA"/>
</dbReference>
<dbReference type="EC" id="5.2.1.8" evidence="3"/>
<dbReference type="CDD" id="cd00317">
    <property type="entry name" value="cyclophilin"/>
    <property type="match status" value="1"/>
</dbReference>
<evidence type="ECO:0000256" key="5">
    <source>
        <dbReference type="ARBA" id="ARBA00023235"/>
    </source>
</evidence>
<proteinExistence type="predicted"/>
<organism evidence="8 9">
    <name type="scientific">Brevibacillus panacihumi</name>
    <dbReference type="NCBI Taxonomy" id="497735"/>
    <lineage>
        <taxon>Bacteria</taxon>
        <taxon>Bacillati</taxon>
        <taxon>Bacillota</taxon>
        <taxon>Bacilli</taxon>
        <taxon>Bacillales</taxon>
        <taxon>Paenibacillaceae</taxon>
        <taxon>Brevibacillus</taxon>
    </lineage>
</organism>
<dbReference type="SUPFAM" id="SSF50891">
    <property type="entry name" value="Cyclophilin-like"/>
    <property type="match status" value="1"/>
</dbReference>
<comment type="function">
    <text evidence="2">PPIases accelerate the folding of proteins. It catalyzes the cis-trans isomerization of proline imidic peptide bonds in oligopeptides.</text>
</comment>
<feature type="domain" description="PPIase cyclophilin-type" evidence="7">
    <location>
        <begin position="185"/>
        <end position="355"/>
    </location>
</feature>
<dbReference type="RefSeq" id="WP_122915127.1">
    <property type="nucleotide sequence ID" value="NZ_RHHT01000058.1"/>
</dbReference>
<keyword evidence="6" id="KW-0732">Signal</keyword>
<keyword evidence="4" id="KW-0697">Rotamase</keyword>
<dbReference type="PANTHER" id="PTHR45625:SF4">
    <property type="entry name" value="PEPTIDYLPROLYL ISOMERASE DOMAIN AND WD REPEAT-CONTAINING PROTEIN 1"/>
    <property type="match status" value="1"/>
</dbReference>